<dbReference type="GO" id="GO:0000271">
    <property type="term" value="P:polysaccharide biosynthetic process"/>
    <property type="evidence" value="ECO:0007669"/>
    <property type="project" value="TreeGrafter"/>
</dbReference>
<keyword evidence="5" id="KW-0032">Aminotransferase</keyword>
<sequence>MINIFQPTLGAAELAAVGEVFNSNWLGRGRRTADFEKAFAGHIGVDPAQVVSTNSCTEALFLIMEMLELGPGDEVVLPSISFVGAANAIAARGARPVFCDVDPHTLNPTPDHVRAVLTPATAAVLVLHYGGRPGAIADIATLCREVGLPLIEDTACAVASAADGHAAGTFGDFAAWSFDAMKILVTGDGGMLYARDSDRVRDAASRLYLGMREASGLAQAMATDSAAPQRWWEFELDGFGRRSITNDIASAIGLVQLARLPEFLQRRSEIATCYDEQLAGLPVRLPPPLPEGHTTSHFFYWIGLPAGVRDVVANRLLRRGVYTTFRYHPLHTVAAYEHQAGPLAGAEQAAEETLCLPMHQGLDSEAVGRVVSEVREAVLAEVSS</sequence>
<comment type="caution">
    <text evidence="5">The sequence shown here is derived from an EMBL/GenBank/DDBJ whole genome shotgun (WGS) entry which is preliminary data.</text>
</comment>
<dbReference type="InterPro" id="IPR015424">
    <property type="entry name" value="PyrdxlP-dep_Trfase"/>
</dbReference>
<keyword evidence="3 4" id="KW-0663">Pyridoxal phosphate</keyword>
<evidence type="ECO:0000313" key="5">
    <source>
        <dbReference type="EMBL" id="NEL54338.1"/>
    </source>
</evidence>
<dbReference type="InterPro" id="IPR000653">
    <property type="entry name" value="DegT/StrS_aminotransferase"/>
</dbReference>
<feature type="modified residue" description="N6-(pyridoxal phosphate)lysine" evidence="3">
    <location>
        <position position="182"/>
    </location>
</feature>
<dbReference type="Gene3D" id="3.40.640.10">
    <property type="entry name" value="Type I PLP-dependent aspartate aminotransferase-like (Major domain)"/>
    <property type="match status" value="1"/>
</dbReference>
<reference evidence="5 6" key="1">
    <citation type="submission" date="2020-02" db="EMBL/GenBank/DDBJ databases">
        <title>The whole genome sequence of CPCC 205119.</title>
        <authorList>
            <person name="Jiang Z."/>
        </authorList>
    </citation>
    <scope>NUCLEOTIDE SEQUENCE [LARGE SCALE GENOMIC DNA]</scope>
    <source>
        <strain evidence="5 6">CPCC 205119</strain>
    </source>
</reference>
<accession>A0A7K3WCY2</accession>
<comment type="cofactor">
    <cofactor evidence="1">
        <name>pyridoxal 5'-phosphate</name>
        <dbReference type="ChEBI" id="CHEBI:597326"/>
    </cofactor>
</comment>
<dbReference type="Pfam" id="PF01041">
    <property type="entry name" value="DegT_DnrJ_EryC1"/>
    <property type="match status" value="1"/>
</dbReference>
<dbReference type="GO" id="GO:0008483">
    <property type="term" value="F:transaminase activity"/>
    <property type="evidence" value="ECO:0007669"/>
    <property type="project" value="UniProtKB-KW"/>
</dbReference>
<dbReference type="InterPro" id="IPR015421">
    <property type="entry name" value="PyrdxlP-dep_Trfase_major"/>
</dbReference>
<dbReference type="EMBL" id="JAAGWK010000011">
    <property type="protein sequence ID" value="NEL54338.1"/>
    <property type="molecule type" value="Genomic_DNA"/>
</dbReference>
<dbReference type="AlphaFoldDB" id="A0A7K3WCY2"/>
<comment type="similarity">
    <text evidence="4">Belongs to the DegT/DnrJ/EryC1 family.</text>
</comment>
<dbReference type="GO" id="GO:0030170">
    <property type="term" value="F:pyridoxal phosphate binding"/>
    <property type="evidence" value="ECO:0007669"/>
    <property type="project" value="TreeGrafter"/>
</dbReference>
<gene>
    <name evidence="5" type="ORF">G1H19_10030</name>
</gene>
<feature type="active site" description="Proton acceptor" evidence="2">
    <location>
        <position position="182"/>
    </location>
</feature>
<dbReference type="CDD" id="cd00616">
    <property type="entry name" value="AHBA_syn"/>
    <property type="match status" value="1"/>
</dbReference>
<evidence type="ECO:0000256" key="2">
    <source>
        <dbReference type="PIRSR" id="PIRSR000390-1"/>
    </source>
</evidence>
<evidence type="ECO:0000256" key="4">
    <source>
        <dbReference type="RuleBase" id="RU004508"/>
    </source>
</evidence>
<evidence type="ECO:0000256" key="1">
    <source>
        <dbReference type="ARBA" id="ARBA00001933"/>
    </source>
</evidence>
<dbReference type="PANTHER" id="PTHR30244:SF34">
    <property type="entry name" value="DTDP-4-AMINO-4,6-DIDEOXYGALACTOSE TRANSAMINASE"/>
    <property type="match status" value="1"/>
</dbReference>
<keyword evidence="6" id="KW-1185">Reference proteome</keyword>
<dbReference type="PANTHER" id="PTHR30244">
    <property type="entry name" value="TRANSAMINASE"/>
    <property type="match status" value="1"/>
</dbReference>
<keyword evidence="5" id="KW-0808">Transferase</keyword>
<protein>
    <submittedName>
        <fullName evidence="5">DegT/DnrJ/EryC1/StrS family aminotransferase</fullName>
    </submittedName>
</protein>
<dbReference type="SUPFAM" id="SSF53383">
    <property type="entry name" value="PLP-dependent transferases"/>
    <property type="match status" value="1"/>
</dbReference>
<name>A0A7K3WCY2_9ACTN</name>
<dbReference type="Proteomes" id="UP000470470">
    <property type="component" value="Unassembled WGS sequence"/>
</dbReference>
<evidence type="ECO:0000256" key="3">
    <source>
        <dbReference type="PIRSR" id="PIRSR000390-2"/>
    </source>
</evidence>
<organism evidence="5 6">
    <name type="scientific">Goekera deserti</name>
    <dbReference type="NCBI Taxonomy" id="2497753"/>
    <lineage>
        <taxon>Bacteria</taxon>
        <taxon>Bacillati</taxon>
        <taxon>Actinomycetota</taxon>
        <taxon>Actinomycetes</taxon>
        <taxon>Geodermatophilales</taxon>
        <taxon>Geodermatophilaceae</taxon>
        <taxon>Goekera</taxon>
    </lineage>
</organism>
<dbReference type="PIRSF" id="PIRSF000390">
    <property type="entry name" value="PLP_StrS"/>
    <property type="match status" value="1"/>
</dbReference>
<dbReference type="RefSeq" id="WP_162392255.1">
    <property type="nucleotide sequence ID" value="NZ_JAABOZ010000001.1"/>
</dbReference>
<evidence type="ECO:0000313" key="6">
    <source>
        <dbReference type="Proteomes" id="UP000470470"/>
    </source>
</evidence>
<dbReference type="InterPro" id="IPR015422">
    <property type="entry name" value="PyrdxlP-dep_Trfase_small"/>
</dbReference>
<proteinExistence type="inferred from homology"/>
<dbReference type="Gene3D" id="3.90.1150.10">
    <property type="entry name" value="Aspartate Aminotransferase, domain 1"/>
    <property type="match status" value="1"/>
</dbReference>